<proteinExistence type="predicted"/>
<reference evidence="1 2" key="1">
    <citation type="journal article" date="2015" name="Nature">
        <title>rRNA introns, odd ribosomes, and small enigmatic genomes across a large radiation of phyla.</title>
        <authorList>
            <person name="Brown C.T."/>
            <person name="Hug L.A."/>
            <person name="Thomas B.C."/>
            <person name="Sharon I."/>
            <person name="Castelle C.J."/>
            <person name="Singh A."/>
            <person name="Wilkins M.J."/>
            <person name="Williams K.H."/>
            <person name="Banfield J.F."/>
        </authorList>
    </citation>
    <scope>NUCLEOTIDE SEQUENCE [LARGE SCALE GENOMIC DNA]</scope>
</reference>
<dbReference type="EMBL" id="LBZK01000013">
    <property type="protein sequence ID" value="KKR70920.1"/>
    <property type="molecule type" value="Genomic_DNA"/>
</dbReference>
<comment type="caution">
    <text evidence="1">The sequence shown here is derived from an EMBL/GenBank/DDBJ whole genome shotgun (WGS) entry which is preliminary data.</text>
</comment>
<organism evidence="1 2">
    <name type="scientific">Candidatus Woesebacteria bacterium GW2011_GWA2_40_7b</name>
    <dbReference type="NCBI Taxonomy" id="1618563"/>
    <lineage>
        <taxon>Bacteria</taxon>
        <taxon>Candidatus Woeseibacteriota</taxon>
    </lineage>
</organism>
<gene>
    <name evidence="1" type="ORF">UU12_C0013G0009</name>
</gene>
<evidence type="ECO:0000313" key="2">
    <source>
        <dbReference type="Proteomes" id="UP000034562"/>
    </source>
</evidence>
<dbReference type="Proteomes" id="UP000034562">
    <property type="component" value="Unassembled WGS sequence"/>
</dbReference>
<dbReference type="AlphaFoldDB" id="A0A0G0VFT3"/>
<accession>A0A0G0VFT3</accession>
<sequence length="143" mass="16456">MAKTSMDHDYLPILKYVRQSLEAKGWKVHTDTFPSTQVTFHAKKNVSLGKMVALKMQIAQASQGEKFYLTMFEILSNRIKVLDPEFVLAQYGKVLHPLEQIPYEYWNLWSVDNGLSVSKLLKIYDEIAADLGYPLLFQGKQNN</sequence>
<protein>
    <submittedName>
        <fullName evidence="1">Uncharacterized protein</fullName>
    </submittedName>
</protein>
<evidence type="ECO:0000313" key="1">
    <source>
        <dbReference type="EMBL" id="KKR70920.1"/>
    </source>
</evidence>
<name>A0A0G0VFT3_9BACT</name>
<dbReference type="STRING" id="1618563.UU12_C0013G0009"/>